<evidence type="ECO:0000256" key="1">
    <source>
        <dbReference type="SAM" id="MobiDB-lite"/>
    </source>
</evidence>
<keyword evidence="3" id="KW-1185">Reference proteome</keyword>
<feature type="region of interest" description="Disordered" evidence="1">
    <location>
        <begin position="425"/>
        <end position="454"/>
    </location>
</feature>
<comment type="caution">
    <text evidence="2">The sequence shown here is derived from an EMBL/GenBank/DDBJ whole genome shotgun (WGS) entry which is preliminary data.</text>
</comment>
<dbReference type="AlphaFoldDB" id="A0A836HC00"/>
<dbReference type="OrthoDB" id="267944at2759"/>
<evidence type="ECO:0000313" key="2">
    <source>
        <dbReference type="EMBL" id="KAG5490516.1"/>
    </source>
</evidence>
<sequence length="567" mass="59925">MLSLLINRCDAEAADLPQLLRLHELLCAEEEGVGGGSAALRTPVTTQTPSAPHLTEVTSATLNATRVAGDAARAAGDRTVLGFLLHHCTNPGEEAEYTGLRQLHGLLLEESRIEDANKSADMKTSLPRAQPPTTVPVHIAPTTAADVISSLDPPNQRVPSGTMIMTEKPFENPSFVSAPEGSRPALSSPLAIPVPIVPQANGWRGTTTFLPASAEASPQPLASPGPKRGASEDATIGVAAAAAESNVMGAEASVFVAKASPVHSTGSELPPRTDKDRPVKDSSQYPALSLPTSVSVGEEISAAQTTREVRAAGEGGRGNLEAVTSPPLRRFPQHFSSVGRMPCPIDEVLAARSSATVRLHRGVGTVQSLSPLPPASRPMSGFARRFISGLYEGVVPSRDRRMSSPIPIPKKRHLQPLYQRLPTGGGARAVRAHRASLERSGEHPVQPRQARQGAGNVRLPLPQERVYQFAQEVVTRPRFSTPTPLQPPPKRSVGGFEPDRTCRISPCAATGSRAVVLDSRPVRPHSSLAHSGRGSGNASADEPLAGLILIGARIPLPSFRPDYSRHP</sequence>
<dbReference type="EMBL" id="JAFJZO010000036">
    <property type="protein sequence ID" value="KAG5490516.1"/>
    <property type="molecule type" value="Genomic_DNA"/>
</dbReference>
<feature type="compositionally biased region" description="Basic and acidic residues" evidence="1">
    <location>
        <begin position="271"/>
        <end position="280"/>
    </location>
</feature>
<feature type="region of interest" description="Disordered" evidence="1">
    <location>
        <begin position="212"/>
        <end position="232"/>
    </location>
</feature>
<name>A0A836HC00_9TRYP</name>
<evidence type="ECO:0000313" key="3">
    <source>
        <dbReference type="Proteomes" id="UP000674318"/>
    </source>
</evidence>
<gene>
    <name evidence="2" type="ORF">JKF63_00636</name>
</gene>
<reference evidence="2 3" key="1">
    <citation type="submission" date="2021-02" db="EMBL/GenBank/DDBJ databases">
        <title>Porcisia hertigi Genome sequencing and assembly.</title>
        <authorList>
            <person name="Almutairi H."/>
            <person name="Gatherer D."/>
        </authorList>
    </citation>
    <scope>NUCLEOTIDE SEQUENCE [LARGE SCALE GENOMIC DNA]</scope>
    <source>
        <strain evidence="2 3">C119</strain>
    </source>
</reference>
<dbReference type="Proteomes" id="UP000674318">
    <property type="component" value="Unassembled WGS sequence"/>
</dbReference>
<feature type="region of interest" description="Disordered" evidence="1">
    <location>
        <begin position="478"/>
        <end position="498"/>
    </location>
</feature>
<dbReference type="RefSeq" id="XP_067752844.1">
    <property type="nucleotide sequence ID" value="XM_067896687.1"/>
</dbReference>
<protein>
    <submittedName>
        <fullName evidence="2">Uncharacterized protein</fullName>
    </submittedName>
</protein>
<dbReference type="GeneID" id="94286764"/>
<proteinExistence type="predicted"/>
<feature type="region of interest" description="Disordered" evidence="1">
    <location>
        <begin position="261"/>
        <end position="288"/>
    </location>
</feature>
<accession>A0A836HC00</accession>
<dbReference type="KEGG" id="phet:94286764"/>
<organism evidence="2 3">
    <name type="scientific">Porcisia hertigi</name>
    <dbReference type="NCBI Taxonomy" id="2761500"/>
    <lineage>
        <taxon>Eukaryota</taxon>
        <taxon>Discoba</taxon>
        <taxon>Euglenozoa</taxon>
        <taxon>Kinetoplastea</taxon>
        <taxon>Metakinetoplastina</taxon>
        <taxon>Trypanosomatida</taxon>
        <taxon>Trypanosomatidae</taxon>
        <taxon>Leishmaniinae</taxon>
        <taxon>Porcisia</taxon>
    </lineage>
</organism>